<keyword evidence="4" id="KW-0548">Nucleotidyltransferase</keyword>
<evidence type="ECO:0000256" key="2">
    <source>
        <dbReference type="ARBA" id="ARBA00017703"/>
    </source>
</evidence>
<sequence length="341" mass="38585">MATMTPQQALDLLKKQQYAPVYFLQGEEVYYIDLIIDYLENNLLEESEKIFNLTILYGKEQSIAQAISQSKQYPVGVERQVVIVKEAQDLQDLNRDAGQTLLANYIKMPNPTTILAFGYKHKTLSTKTTLSKVLAEHAVLVNAKRLYDNQLPAWISNYVTEKGLHIAEKAIFMLQEFIGSDLVRLAKELDKVALNLQPGGKITDNIIQEYVGISKQFNAFELQSAIATRDVYKANQIIFHLIGNNKSQIAIPLIGLLFTFFSKILLLHQARDKSSQALSQALQINAYFVPQYIAAAKQYSISKIVENINHLQEADMQLKGVAYAFVGEEEILKELVFKLLH</sequence>
<dbReference type="STRING" id="452471.Aasi_1447"/>
<feature type="domain" description="DNA polymerase III delta subunit-like C-terminal" evidence="10">
    <location>
        <begin position="218"/>
        <end position="320"/>
    </location>
</feature>
<evidence type="ECO:0000256" key="7">
    <source>
        <dbReference type="ARBA" id="ARBA00034754"/>
    </source>
</evidence>
<keyword evidence="3" id="KW-0808">Transferase</keyword>
<dbReference type="InterPro" id="IPR027417">
    <property type="entry name" value="P-loop_NTPase"/>
</dbReference>
<feature type="domain" description="DNA polymerase III delta N-terminal" evidence="9">
    <location>
        <begin position="22"/>
        <end position="144"/>
    </location>
</feature>
<evidence type="ECO:0000259" key="9">
    <source>
        <dbReference type="Pfam" id="PF06144"/>
    </source>
</evidence>
<dbReference type="GO" id="GO:0006261">
    <property type="term" value="P:DNA-templated DNA replication"/>
    <property type="evidence" value="ECO:0007669"/>
    <property type="project" value="TreeGrafter"/>
</dbReference>
<reference evidence="11 12" key="1">
    <citation type="journal article" date="2010" name="J. Bacteriol.">
        <title>The genome of the amoeba symbiont 'Candidatus Amoebophilus asiaticus' reveals common mechanisms for host cell interaction among amoeba-associated bacteria.</title>
        <authorList>
            <person name="Schmitz-Esser S."/>
            <person name="Tischler P."/>
            <person name="Arnold R."/>
            <person name="Montanaro J."/>
            <person name="Wagner M."/>
            <person name="Rattei T."/>
            <person name="Horn M."/>
        </authorList>
    </citation>
    <scope>NUCLEOTIDE SEQUENCE [LARGE SCALE GENOMIC DNA]</scope>
    <source>
        <strain evidence="11 12">5a2</strain>
    </source>
</reference>
<comment type="similarity">
    <text evidence="7">Belongs to the DNA polymerase HolA subunit family.</text>
</comment>
<evidence type="ECO:0000256" key="8">
    <source>
        <dbReference type="ARBA" id="ARBA00049244"/>
    </source>
</evidence>
<evidence type="ECO:0000313" key="12">
    <source>
        <dbReference type="Proteomes" id="UP000001227"/>
    </source>
</evidence>
<gene>
    <name evidence="11" type="ordered locus">Aasi_1447</name>
</gene>
<evidence type="ECO:0000259" key="10">
    <source>
        <dbReference type="Pfam" id="PF21694"/>
    </source>
</evidence>
<protein>
    <recommendedName>
        <fullName evidence="2">DNA polymerase III subunit delta</fullName>
        <ecNumber evidence="1">2.7.7.7</ecNumber>
    </recommendedName>
</protein>
<evidence type="ECO:0000256" key="3">
    <source>
        <dbReference type="ARBA" id="ARBA00022679"/>
    </source>
</evidence>
<dbReference type="PANTHER" id="PTHR34388:SF1">
    <property type="entry name" value="DNA POLYMERASE III SUBUNIT DELTA"/>
    <property type="match status" value="1"/>
</dbReference>
<dbReference type="EMBL" id="CP001102">
    <property type="protein sequence ID" value="ACE06736.1"/>
    <property type="molecule type" value="Genomic_DNA"/>
</dbReference>
<dbReference type="InterPro" id="IPR005790">
    <property type="entry name" value="DNA_polIII_delta"/>
</dbReference>
<evidence type="ECO:0000256" key="4">
    <source>
        <dbReference type="ARBA" id="ARBA00022695"/>
    </source>
</evidence>
<keyword evidence="12" id="KW-1185">Reference proteome</keyword>
<dbReference type="HOGENOM" id="CLU_044694_3_0_10"/>
<evidence type="ECO:0000313" key="11">
    <source>
        <dbReference type="EMBL" id="ACE06736.1"/>
    </source>
</evidence>
<dbReference type="Pfam" id="PF06144">
    <property type="entry name" value="DNA_pol3_delta"/>
    <property type="match status" value="1"/>
</dbReference>
<keyword evidence="6" id="KW-0239">DNA-directed DNA polymerase</keyword>
<dbReference type="InterPro" id="IPR010372">
    <property type="entry name" value="DNA_pol3_delta_N"/>
</dbReference>
<keyword evidence="5" id="KW-0235">DNA replication</keyword>
<dbReference type="KEGG" id="aas:Aasi_1447"/>
<dbReference type="EC" id="2.7.7.7" evidence="1"/>
<dbReference type="SUPFAM" id="SSF52540">
    <property type="entry name" value="P-loop containing nucleoside triphosphate hydrolases"/>
    <property type="match status" value="1"/>
</dbReference>
<evidence type="ECO:0000256" key="5">
    <source>
        <dbReference type="ARBA" id="ARBA00022705"/>
    </source>
</evidence>
<dbReference type="Proteomes" id="UP000001227">
    <property type="component" value="Chromosome"/>
</dbReference>
<dbReference type="Pfam" id="PF21694">
    <property type="entry name" value="DNA_pol3_delta_C"/>
    <property type="match status" value="1"/>
</dbReference>
<proteinExistence type="inferred from homology"/>
<dbReference type="InterPro" id="IPR048466">
    <property type="entry name" value="DNA_pol3_delta-like_C"/>
</dbReference>
<dbReference type="PANTHER" id="PTHR34388">
    <property type="entry name" value="DNA POLYMERASE III SUBUNIT DELTA"/>
    <property type="match status" value="1"/>
</dbReference>
<accession>B3EU34</accession>
<dbReference type="Gene3D" id="1.10.8.60">
    <property type="match status" value="1"/>
</dbReference>
<dbReference type="GO" id="GO:0003887">
    <property type="term" value="F:DNA-directed DNA polymerase activity"/>
    <property type="evidence" value="ECO:0007669"/>
    <property type="project" value="UniProtKB-KW"/>
</dbReference>
<evidence type="ECO:0000256" key="1">
    <source>
        <dbReference type="ARBA" id="ARBA00012417"/>
    </source>
</evidence>
<dbReference type="eggNOG" id="COG1466">
    <property type="taxonomic scope" value="Bacteria"/>
</dbReference>
<dbReference type="GO" id="GO:0003677">
    <property type="term" value="F:DNA binding"/>
    <property type="evidence" value="ECO:0007669"/>
    <property type="project" value="InterPro"/>
</dbReference>
<organism evidence="11 12">
    <name type="scientific">Amoebophilus asiaticus (strain 5a2)</name>
    <dbReference type="NCBI Taxonomy" id="452471"/>
    <lineage>
        <taxon>Bacteria</taxon>
        <taxon>Pseudomonadati</taxon>
        <taxon>Bacteroidota</taxon>
        <taxon>Cytophagia</taxon>
        <taxon>Cytophagales</taxon>
        <taxon>Amoebophilaceae</taxon>
        <taxon>Candidatus Amoebophilus</taxon>
    </lineage>
</organism>
<dbReference type="RefSeq" id="WP_012473475.1">
    <property type="nucleotide sequence ID" value="NC_010830.1"/>
</dbReference>
<dbReference type="Gene3D" id="1.20.272.10">
    <property type="match status" value="1"/>
</dbReference>
<dbReference type="Gene3D" id="3.40.50.300">
    <property type="entry name" value="P-loop containing nucleotide triphosphate hydrolases"/>
    <property type="match status" value="1"/>
</dbReference>
<dbReference type="OrthoDB" id="1172326at2"/>
<dbReference type="NCBIfam" id="TIGR01128">
    <property type="entry name" value="holA"/>
    <property type="match status" value="1"/>
</dbReference>
<dbReference type="SUPFAM" id="SSF48019">
    <property type="entry name" value="post-AAA+ oligomerization domain-like"/>
    <property type="match status" value="1"/>
</dbReference>
<dbReference type="InterPro" id="IPR008921">
    <property type="entry name" value="DNA_pol3_clamp-load_cplx_C"/>
</dbReference>
<dbReference type="GO" id="GO:0009360">
    <property type="term" value="C:DNA polymerase III complex"/>
    <property type="evidence" value="ECO:0007669"/>
    <property type="project" value="InterPro"/>
</dbReference>
<evidence type="ECO:0000256" key="6">
    <source>
        <dbReference type="ARBA" id="ARBA00022932"/>
    </source>
</evidence>
<dbReference type="AlphaFoldDB" id="B3EU34"/>
<comment type="catalytic activity">
    <reaction evidence="8">
        <text>DNA(n) + a 2'-deoxyribonucleoside 5'-triphosphate = DNA(n+1) + diphosphate</text>
        <dbReference type="Rhea" id="RHEA:22508"/>
        <dbReference type="Rhea" id="RHEA-COMP:17339"/>
        <dbReference type="Rhea" id="RHEA-COMP:17340"/>
        <dbReference type="ChEBI" id="CHEBI:33019"/>
        <dbReference type="ChEBI" id="CHEBI:61560"/>
        <dbReference type="ChEBI" id="CHEBI:173112"/>
        <dbReference type="EC" id="2.7.7.7"/>
    </reaction>
</comment>
<name>B3EU34_AMOA5</name>